<dbReference type="Pfam" id="PF00856">
    <property type="entry name" value="SET"/>
    <property type="match status" value="1"/>
</dbReference>
<dbReference type="InterPro" id="IPR046341">
    <property type="entry name" value="SET_dom_sf"/>
</dbReference>
<keyword evidence="8" id="KW-0175">Coiled coil</keyword>
<dbReference type="PANTHER" id="PTHR46024:SF1">
    <property type="entry name" value="HISTONE-LYSINE N-METHYLTRANSFERASE EGGLESS"/>
    <property type="match status" value="1"/>
</dbReference>
<dbReference type="HOGENOM" id="CLU_003279_0_0_1"/>
<gene>
    <name evidence="16" type="ORF">TRIADDRAFT_64362</name>
</gene>
<dbReference type="PANTHER" id="PTHR46024">
    <property type="entry name" value="HISTONE-LYSINE N-METHYLTRANSFERASE EGGLESS"/>
    <property type="match status" value="1"/>
</dbReference>
<dbReference type="GO" id="GO:0070828">
    <property type="term" value="P:heterochromatin organization"/>
    <property type="evidence" value="ECO:0000318"/>
    <property type="project" value="GO_Central"/>
</dbReference>
<keyword evidence="10" id="KW-0539">Nucleus</keyword>
<evidence type="ECO:0000256" key="5">
    <source>
        <dbReference type="ARBA" id="ARBA00022679"/>
    </source>
</evidence>
<evidence type="ECO:0000256" key="3">
    <source>
        <dbReference type="ARBA" id="ARBA00022454"/>
    </source>
</evidence>
<dbReference type="OrthoDB" id="5792673at2759"/>
<dbReference type="GO" id="GO:0046974">
    <property type="term" value="F:histone H3K9 methyltransferase activity"/>
    <property type="evidence" value="ECO:0000318"/>
    <property type="project" value="GO_Central"/>
</dbReference>
<protein>
    <recommendedName>
        <fullName evidence="18">Histone-lysine N-methyltransferase eggless</fullName>
    </recommendedName>
</protein>
<dbReference type="RefSeq" id="XP_002117622.1">
    <property type="nucleotide sequence ID" value="XM_002117586.1"/>
</dbReference>
<dbReference type="PhylomeDB" id="B3SBL5"/>
<dbReference type="GeneID" id="6758864"/>
<dbReference type="InterPro" id="IPR041292">
    <property type="entry name" value="Tudor_4"/>
</dbReference>
<evidence type="ECO:0008006" key="18">
    <source>
        <dbReference type="Google" id="ProtNLM"/>
    </source>
</evidence>
<keyword evidence="12" id="KW-0472">Membrane</keyword>
<dbReference type="EMBL" id="DS985265">
    <property type="protein sequence ID" value="EDV19880.1"/>
    <property type="molecule type" value="Genomic_DNA"/>
</dbReference>
<reference evidence="16 17" key="1">
    <citation type="journal article" date="2008" name="Nature">
        <title>The Trichoplax genome and the nature of placozoans.</title>
        <authorList>
            <person name="Srivastava M."/>
            <person name="Begovic E."/>
            <person name="Chapman J."/>
            <person name="Putnam N.H."/>
            <person name="Hellsten U."/>
            <person name="Kawashima T."/>
            <person name="Kuo A."/>
            <person name="Mitros T."/>
            <person name="Salamov A."/>
            <person name="Carpenter M.L."/>
            <person name="Signorovitch A.Y."/>
            <person name="Moreno M.A."/>
            <person name="Kamm K."/>
            <person name="Grimwood J."/>
            <person name="Schmutz J."/>
            <person name="Shapiro H."/>
            <person name="Grigoriev I.V."/>
            <person name="Buss L.W."/>
            <person name="Schierwater B."/>
            <person name="Dellaporta S.L."/>
            <person name="Rokhsar D.S."/>
        </authorList>
    </citation>
    <scope>NUCLEOTIDE SEQUENCE [LARGE SCALE GENOMIC DNA]</scope>
    <source>
        <strain evidence="16 17">Grell-BS-1999</strain>
    </source>
</reference>
<evidence type="ECO:0000259" key="14">
    <source>
        <dbReference type="PROSITE" id="PS50867"/>
    </source>
</evidence>
<dbReference type="InterPro" id="IPR003616">
    <property type="entry name" value="Post-SET_dom"/>
</dbReference>
<dbReference type="CDD" id="cd10517">
    <property type="entry name" value="SET_SETDB1"/>
    <property type="match status" value="1"/>
</dbReference>
<feature type="transmembrane region" description="Helical" evidence="12">
    <location>
        <begin position="213"/>
        <end position="236"/>
    </location>
</feature>
<comment type="subcellular location">
    <subcellularLocation>
        <location evidence="2">Chromosome</location>
    </subcellularLocation>
    <subcellularLocation>
        <location evidence="1">Nucleus</location>
    </subcellularLocation>
</comment>
<evidence type="ECO:0000256" key="8">
    <source>
        <dbReference type="ARBA" id="ARBA00023054"/>
    </source>
</evidence>
<dbReference type="GO" id="GO:0010629">
    <property type="term" value="P:negative regulation of gene expression"/>
    <property type="evidence" value="ECO:0000318"/>
    <property type="project" value="GO_Central"/>
</dbReference>
<organism evidence="16 17">
    <name type="scientific">Trichoplax adhaerens</name>
    <name type="common">Trichoplax reptans</name>
    <dbReference type="NCBI Taxonomy" id="10228"/>
    <lineage>
        <taxon>Eukaryota</taxon>
        <taxon>Metazoa</taxon>
        <taxon>Placozoa</taxon>
        <taxon>Uniplacotomia</taxon>
        <taxon>Trichoplacea</taxon>
        <taxon>Trichoplacidae</taxon>
        <taxon>Trichoplax</taxon>
    </lineage>
</organism>
<proteinExistence type="predicted"/>
<feature type="compositionally biased region" description="Basic and acidic residues" evidence="11">
    <location>
        <begin position="685"/>
        <end position="698"/>
    </location>
</feature>
<dbReference type="PROSITE" id="PS50868">
    <property type="entry name" value="POST_SET"/>
    <property type="match status" value="1"/>
</dbReference>
<dbReference type="Proteomes" id="UP000009022">
    <property type="component" value="Unassembled WGS sequence"/>
</dbReference>
<keyword evidence="3" id="KW-0158">Chromosome</keyword>
<dbReference type="SMART" id="SM00468">
    <property type="entry name" value="PreSET"/>
    <property type="match status" value="1"/>
</dbReference>
<keyword evidence="17" id="KW-1185">Reference proteome</keyword>
<evidence type="ECO:0000256" key="6">
    <source>
        <dbReference type="ARBA" id="ARBA00022691"/>
    </source>
</evidence>
<dbReference type="STRING" id="10228.B3SBL5"/>
<feature type="domain" description="SET" evidence="13">
    <location>
        <begin position="617"/>
        <end position="856"/>
    </location>
</feature>
<keyword evidence="12" id="KW-0812">Transmembrane</keyword>
<dbReference type="KEGG" id="tad:TRIADDRAFT_64362"/>
<dbReference type="PROSITE" id="PS50280">
    <property type="entry name" value="SET"/>
    <property type="match status" value="1"/>
</dbReference>
<evidence type="ECO:0000256" key="11">
    <source>
        <dbReference type="SAM" id="MobiDB-lite"/>
    </source>
</evidence>
<evidence type="ECO:0000256" key="1">
    <source>
        <dbReference type="ARBA" id="ARBA00004123"/>
    </source>
</evidence>
<dbReference type="GO" id="GO:0032259">
    <property type="term" value="P:methylation"/>
    <property type="evidence" value="ECO:0007669"/>
    <property type="project" value="UniProtKB-KW"/>
</dbReference>
<dbReference type="Pfam" id="PF18359">
    <property type="entry name" value="Tudor_5"/>
    <property type="match status" value="1"/>
</dbReference>
<feature type="domain" description="Pre-SET" evidence="14">
    <location>
        <begin position="539"/>
        <end position="614"/>
    </location>
</feature>
<accession>B3SBL5</accession>
<evidence type="ECO:0000256" key="4">
    <source>
        <dbReference type="ARBA" id="ARBA00022603"/>
    </source>
</evidence>
<dbReference type="OMA" id="SMIRINI"/>
<evidence type="ECO:0000313" key="17">
    <source>
        <dbReference type="Proteomes" id="UP000009022"/>
    </source>
</evidence>
<evidence type="ECO:0000256" key="9">
    <source>
        <dbReference type="ARBA" id="ARBA00023163"/>
    </source>
</evidence>
<keyword evidence="12" id="KW-1133">Transmembrane helix</keyword>
<feature type="region of interest" description="Disordered" evidence="11">
    <location>
        <begin position="685"/>
        <end position="726"/>
    </location>
</feature>
<dbReference type="SMART" id="SM00317">
    <property type="entry name" value="SET"/>
    <property type="match status" value="1"/>
</dbReference>
<feature type="compositionally biased region" description="Polar residues" evidence="11">
    <location>
        <begin position="714"/>
        <end position="725"/>
    </location>
</feature>
<keyword evidence="7" id="KW-0805">Transcription regulation</keyword>
<dbReference type="CTD" id="6758864"/>
<evidence type="ECO:0000256" key="10">
    <source>
        <dbReference type="ARBA" id="ARBA00023242"/>
    </source>
</evidence>
<dbReference type="Gene3D" id="2.30.30.140">
    <property type="match status" value="1"/>
</dbReference>
<evidence type="ECO:0000256" key="12">
    <source>
        <dbReference type="SAM" id="Phobius"/>
    </source>
</evidence>
<keyword evidence="6" id="KW-0949">S-adenosyl-L-methionine</keyword>
<dbReference type="GO" id="GO:0005694">
    <property type="term" value="C:chromosome"/>
    <property type="evidence" value="ECO:0007669"/>
    <property type="project" value="UniProtKB-SubCell"/>
</dbReference>
<dbReference type="InterPro" id="IPR051516">
    <property type="entry name" value="SETDB_methyltransferase"/>
</dbReference>
<sequence>MSCKKKRTLGSGYGIHLQYLEVHTKTMSTGNAKVDRRRSCTTFLQGLINVVRNSIDTGNESPIVLEPTSSKADNNKNQVIEVESCQNSDDSKVIIQQKIKMLQASDRSKSVIVPEEDSKLNVKNEFAKREYPVKEEFSKRARYPRRQFVYARPADEHWWYKCSINNVTKDQNGHPITYELKSLKKRKIVITEQHHIAHDTIPLRSELRIGLRIIGLLSYISRVSLLFFIPAFYGIIKKYKGGLIAEVPSESNNDRYLIFFDDGFVSYLHEDKIRIVWDQSNKFWSDLDSVTRSFFQEYLTKYPDFPLKEFRLKQSVIVEWKGYWWDAIIHSLDCSLVEVMFLTDKKTEVLYRGTPRIDFADEESSSPISINDSEECMEEALTDHNYHDLDFGSMNSGYLKKKKINTRQHQCTIACGRIEVPDLPTQVCNPLLIPEKLGWTRKPIKGRRFEDQSYYYIAPCSRKLTDLTEINNYLILTKTKNVSIDHFAVESITISNNSFVPGKCMNESDITQVSESFTYIADSICIDGLEIPSDPDFMVCCNCKDNCLDKTKCECQRLTYTSNAAVFGRSTHSVGYELKRLAARVLTGIYECNPRCTCKRNKAGQCYNSVVQNGIQHRLQVFMTTKKGWGVRTLDDIPKGAFVSMYAGVVITEQEAQRRGVKHDDQYYAELDLIEMIIGSQEAKKSKDCRSSKEENNKKSNKNKTSSKEDLENCSDNLSDQYNRSYSEKDATSNCFEDVVSTSEENRQNSIEYYHDSLSEKLFDVEVSDDEDRTTIGKTVEIEGEEFRQLHGGSSEPFIVDSKRIGNIGRFYNHSCDPNMFVQNVFWKTQDLRFPTLSFFTLRSIPAGSELTWDYGYEMGSVEGKVKYCFCGASNCRKRLY</sequence>
<evidence type="ECO:0000259" key="13">
    <source>
        <dbReference type="PROSITE" id="PS50280"/>
    </source>
</evidence>
<dbReference type="InterPro" id="IPR007728">
    <property type="entry name" value="Pre-SET_dom"/>
</dbReference>
<evidence type="ECO:0000313" key="16">
    <source>
        <dbReference type="EMBL" id="EDV19880.1"/>
    </source>
</evidence>
<dbReference type="Gene3D" id="2.170.270.10">
    <property type="entry name" value="SET domain"/>
    <property type="match status" value="2"/>
</dbReference>
<dbReference type="InterPro" id="IPR001214">
    <property type="entry name" value="SET_dom"/>
</dbReference>
<dbReference type="PROSITE" id="PS50867">
    <property type="entry name" value="PRE_SET"/>
    <property type="match status" value="1"/>
</dbReference>
<name>B3SBL5_TRIAD</name>
<dbReference type="GO" id="GO:0008270">
    <property type="term" value="F:zinc ion binding"/>
    <property type="evidence" value="ECO:0007669"/>
    <property type="project" value="InterPro"/>
</dbReference>
<evidence type="ECO:0000256" key="2">
    <source>
        <dbReference type="ARBA" id="ARBA00004286"/>
    </source>
</evidence>
<dbReference type="GO" id="GO:0005634">
    <property type="term" value="C:nucleus"/>
    <property type="evidence" value="ECO:0000318"/>
    <property type="project" value="GO_Central"/>
</dbReference>
<evidence type="ECO:0000256" key="7">
    <source>
        <dbReference type="ARBA" id="ARBA00023015"/>
    </source>
</evidence>
<dbReference type="eggNOG" id="KOG1141">
    <property type="taxonomic scope" value="Eukaryota"/>
</dbReference>
<keyword evidence="5" id="KW-0808">Transferase</keyword>
<dbReference type="Pfam" id="PF05033">
    <property type="entry name" value="Pre-SET"/>
    <property type="match status" value="1"/>
</dbReference>
<dbReference type="AlphaFoldDB" id="B3SBL5"/>
<dbReference type="Pfam" id="PF18358">
    <property type="entry name" value="Tudor_4"/>
    <property type="match status" value="1"/>
</dbReference>
<keyword evidence="9" id="KW-0804">Transcription</keyword>
<dbReference type="InterPro" id="IPR041291">
    <property type="entry name" value="TUDOR_5"/>
</dbReference>
<evidence type="ECO:0000259" key="15">
    <source>
        <dbReference type="PROSITE" id="PS50868"/>
    </source>
</evidence>
<feature type="domain" description="Post-SET" evidence="15">
    <location>
        <begin position="865"/>
        <end position="881"/>
    </location>
</feature>
<dbReference type="InParanoid" id="B3SBL5"/>
<dbReference type="SUPFAM" id="SSF82199">
    <property type="entry name" value="SET domain"/>
    <property type="match status" value="1"/>
</dbReference>
<keyword evidence="4" id="KW-0489">Methyltransferase</keyword>